<dbReference type="GO" id="GO:0003700">
    <property type="term" value="F:DNA-binding transcription factor activity"/>
    <property type="evidence" value="ECO:0007669"/>
    <property type="project" value="InterPro"/>
</dbReference>
<dbReference type="InterPro" id="IPR036388">
    <property type="entry name" value="WH-like_DNA-bd_sf"/>
</dbReference>
<accession>A0A2W6NFP7</accession>
<sequence length="115" mass="13353">METCDSCTKREENLKNALQNLPKEELLYELAEFFKIFGDSSRILILSLLQRGKFCVSEISSSLNLSPSAVSHQLRILRQARLVKYQKQGKEVFYELDDEHIEKIIELGLEHLIEI</sequence>
<organism evidence="5 6">
    <name type="scientific">Helicobacter valdiviensis</name>
    <dbReference type="NCBI Taxonomy" id="1458358"/>
    <lineage>
        <taxon>Bacteria</taxon>
        <taxon>Pseudomonadati</taxon>
        <taxon>Campylobacterota</taxon>
        <taxon>Epsilonproteobacteria</taxon>
        <taxon>Campylobacterales</taxon>
        <taxon>Helicobacteraceae</taxon>
        <taxon>Helicobacter</taxon>
    </lineage>
</organism>
<proteinExistence type="predicted"/>
<dbReference type="SMART" id="SM00418">
    <property type="entry name" value="HTH_ARSR"/>
    <property type="match status" value="1"/>
</dbReference>
<reference evidence="5 6" key="1">
    <citation type="submission" date="2017-03" db="EMBL/GenBank/DDBJ databases">
        <title>Genomic and clinical evidence uncovers the enterohepatic species Helicobacter valdiviensis as a potential human intestinal pathogen.</title>
        <authorList>
            <person name="Fresia P."/>
            <person name="Jara R."/>
            <person name="Sierra R."/>
            <person name="Ferres I."/>
            <person name="Greif G."/>
            <person name="Iraola G."/>
            <person name="Collado L."/>
        </authorList>
    </citation>
    <scope>NUCLEOTIDE SEQUENCE [LARGE SCALE GENOMIC DNA]</scope>
    <source>
        <strain evidence="5 6">WBE14</strain>
    </source>
</reference>
<evidence type="ECO:0000256" key="2">
    <source>
        <dbReference type="ARBA" id="ARBA00023125"/>
    </source>
</evidence>
<dbReference type="PRINTS" id="PR00778">
    <property type="entry name" value="HTHARSR"/>
</dbReference>
<dbReference type="NCBIfam" id="NF033788">
    <property type="entry name" value="HTH_metalloreg"/>
    <property type="match status" value="1"/>
</dbReference>
<evidence type="ECO:0000259" key="4">
    <source>
        <dbReference type="PROSITE" id="PS50987"/>
    </source>
</evidence>
<dbReference type="InterPro" id="IPR001845">
    <property type="entry name" value="HTH_ArsR_DNA-bd_dom"/>
</dbReference>
<dbReference type="PANTHER" id="PTHR43132">
    <property type="entry name" value="ARSENICAL RESISTANCE OPERON REPRESSOR ARSR-RELATED"/>
    <property type="match status" value="1"/>
</dbReference>
<dbReference type="PANTHER" id="PTHR43132:SF6">
    <property type="entry name" value="HTH-TYPE TRANSCRIPTIONAL REPRESSOR CZRA"/>
    <property type="match status" value="1"/>
</dbReference>
<dbReference type="RefSeq" id="WP_111230136.1">
    <property type="nucleotide sequence ID" value="NZ_NBIU01000021.1"/>
</dbReference>
<keyword evidence="1" id="KW-0805">Transcription regulation</keyword>
<dbReference type="AlphaFoldDB" id="A0A2W6NFP7"/>
<keyword evidence="6" id="KW-1185">Reference proteome</keyword>
<keyword evidence="3" id="KW-0804">Transcription</keyword>
<dbReference type="OrthoDB" id="9810923at2"/>
<dbReference type="InterPro" id="IPR036390">
    <property type="entry name" value="WH_DNA-bd_sf"/>
</dbReference>
<evidence type="ECO:0000313" key="6">
    <source>
        <dbReference type="Proteomes" id="UP000249746"/>
    </source>
</evidence>
<dbReference type="Gene3D" id="1.10.10.10">
    <property type="entry name" value="Winged helix-like DNA-binding domain superfamily/Winged helix DNA-binding domain"/>
    <property type="match status" value="1"/>
</dbReference>
<evidence type="ECO:0000256" key="3">
    <source>
        <dbReference type="ARBA" id="ARBA00023163"/>
    </source>
</evidence>
<dbReference type="InterPro" id="IPR051011">
    <property type="entry name" value="Metal_resp_trans_reg"/>
</dbReference>
<dbReference type="SUPFAM" id="SSF46785">
    <property type="entry name" value="Winged helix' DNA-binding domain"/>
    <property type="match status" value="1"/>
</dbReference>
<protein>
    <submittedName>
        <fullName evidence="5">Transcriptional regulator</fullName>
    </submittedName>
</protein>
<evidence type="ECO:0000256" key="1">
    <source>
        <dbReference type="ARBA" id="ARBA00023015"/>
    </source>
</evidence>
<dbReference type="EMBL" id="NBIU01000021">
    <property type="protein sequence ID" value="PZT47790.1"/>
    <property type="molecule type" value="Genomic_DNA"/>
</dbReference>
<evidence type="ECO:0000313" key="5">
    <source>
        <dbReference type="EMBL" id="PZT47790.1"/>
    </source>
</evidence>
<dbReference type="GO" id="GO:0003677">
    <property type="term" value="F:DNA binding"/>
    <property type="evidence" value="ECO:0007669"/>
    <property type="project" value="UniProtKB-KW"/>
</dbReference>
<dbReference type="Pfam" id="PF01022">
    <property type="entry name" value="HTH_5"/>
    <property type="match status" value="1"/>
</dbReference>
<feature type="domain" description="HTH arsR-type" evidence="4">
    <location>
        <begin position="22"/>
        <end position="115"/>
    </location>
</feature>
<dbReference type="InterPro" id="IPR011991">
    <property type="entry name" value="ArsR-like_HTH"/>
</dbReference>
<keyword evidence="2" id="KW-0238">DNA-binding</keyword>
<gene>
    <name evidence="5" type="ORF">B6S12_07220</name>
</gene>
<name>A0A2W6NFP7_9HELI</name>
<dbReference type="CDD" id="cd00090">
    <property type="entry name" value="HTH_ARSR"/>
    <property type="match status" value="1"/>
</dbReference>
<dbReference type="PROSITE" id="PS50987">
    <property type="entry name" value="HTH_ARSR_2"/>
    <property type="match status" value="1"/>
</dbReference>
<comment type="caution">
    <text evidence="5">The sequence shown here is derived from an EMBL/GenBank/DDBJ whole genome shotgun (WGS) entry which is preliminary data.</text>
</comment>
<dbReference type="Proteomes" id="UP000249746">
    <property type="component" value="Unassembled WGS sequence"/>
</dbReference>